<dbReference type="EMBL" id="MCFH01000033">
    <property type="protein sequence ID" value="ORX46928.1"/>
    <property type="molecule type" value="Genomic_DNA"/>
</dbReference>
<dbReference type="AlphaFoldDB" id="A0A1Y1V4B6"/>
<evidence type="ECO:0000313" key="3">
    <source>
        <dbReference type="Proteomes" id="UP000193719"/>
    </source>
</evidence>
<keyword evidence="3" id="KW-1185">Reference proteome</keyword>
<reference evidence="2 3" key="2">
    <citation type="submission" date="2016-08" db="EMBL/GenBank/DDBJ databases">
        <title>Pervasive Adenine N6-methylation of Active Genes in Fungi.</title>
        <authorList>
            <consortium name="DOE Joint Genome Institute"/>
            <person name="Mondo S.J."/>
            <person name="Dannebaum R.O."/>
            <person name="Kuo R.C."/>
            <person name="Labutti K."/>
            <person name="Haridas S."/>
            <person name="Kuo A."/>
            <person name="Salamov A."/>
            <person name="Ahrendt S.R."/>
            <person name="Lipzen A."/>
            <person name="Sullivan W."/>
            <person name="Andreopoulos W.B."/>
            <person name="Clum A."/>
            <person name="Lindquist E."/>
            <person name="Daum C."/>
            <person name="Ramamoorthy G.K."/>
            <person name="Gryganskyi A."/>
            <person name="Culley D."/>
            <person name="Magnuson J.K."/>
            <person name="James T.Y."/>
            <person name="O'Malley M.A."/>
            <person name="Stajich J.E."/>
            <person name="Spatafora J.W."/>
            <person name="Visel A."/>
            <person name="Grigoriev I.V."/>
        </authorList>
    </citation>
    <scope>NUCLEOTIDE SEQUENCE [LARGE SCALE GENOMIC DNA]</scope>
    <source>
        <strain evidence="3">finn</strain>
    </source>
</reference>
<reference evidence="2 3" key="1">
    <citation type="submission" date="2016-08" db="EMBL/GenBank/DDBJ databases">
        <title>Genomes of anaerobic fungi encode conserved fungal cellulosomes for biomass hydrolysis.</title>
        <authorList>
            <consortium name="DOE Joint Genome Institute"/>
            <person name="Haitjema C.H."/>
            <person name="Gilmore S.P."/>
            <person name="Henske J.K."/>
            <person name="Solomon K.V."/>
            <person name="De Groot R."/>
            <person name="Kuo A."/>
            <person name="Mondo S.J."/>
            <person name="Salamov A.A."/>
            <person name="Labutti K."/>
            <person name="Zhao Z."/>
            <person name="Chiniquy J."/>
            <person name="Barry K."/>
            <person name="Brewer H.M."/>
            <person name="Purvine S.O."/>
            <person name="Wright A.T."/>
            <person name="Boxma B."/>
            <person name="Van Alen T."/>
            <person name="Hackstein J.H."/>
            <person name="Baker S.E."/>
            <person name="Grigoriev I.V."/>
            <person name="O'Malley M.A."/>
        </authorList>
    </citation>
    <scope>NUCLEOTIDE SEQUENCE [LARGE SCALE GENOMIC DNA]</scope>
    <source>
        <strain evidence="3">finn</strain>
    </source>
</reference>
<dbReference type="Proteomes" id="UP000193719">
    <property type="component" value="Unassembled WGS sequence"/>
</dbReference>
<dbReference type="Gene3D" id="3.40.140.10">
    <property type="entry name" value="Cytidine Deaminase, domain 2"/>
    <property type="match status" value="1"/>
</dbReference>
<dbReference type="InterPro" id="IPR002125">
    <property type="entry name" value="CMP_dCMP_dom"/>
</dbReference>
<dbReference type="STRING" id="1754191.A0A1Y1V4B6"/>
<dbReference type="Pfam" id="PF18785">
    <property type="entry name" value="Inv-AAD"/>
    <property type="match status" value="1"/>
</dbReference>
<comment type="caution">
    <text evidence="2">The sequence shown here is derived from an EMBL/GenBank/DDBJ whole genome shotgun (WGS) entry which is preliminary data.</text>
</comment>
<feature type="domain" description="CMP/dCMP-type deaminase" evidence="1">
    <location>
        <begin position="8"/>
        <end position="144"/>
    </location>
</feature>
<proteinExistence type="predicted"/>
<evidence type="ECO:0000313" key="2">
    <source>
        <dbReference type="EMBL" id="ORX46928.1"/>
    </source>
</evidence>
<sequence length="165" mass="18622">MEQKSQEELDKYYMKLAIDEANKSIPLESAYCVGAVLVHPEKNIILATGFSRELPGNTHAEECCFLKLQNQEKENIIPSAADLMKNSTIYTTMEPCSKRLSGNKPCVDHILNYNVSRVVMGVKEPQNFVHCTGVQLLRDKGVEVTILDGFEEQCLKPNRHLNLKL</sequence>
<evidence type="ECO:0000259" key="1">
    <source>
        <dbReference type="PROSITE" id="PS51747"/>
    </source>
</evidence>
<accession>A0A1Y1V4B6</accession>
<dbReference type="SUPFAM" id="SSF53927">
    <property type="entry name" value="Cytidine deaminase-like"/>
    <property type="match status" value="1"/>
</dbReference>
<dbReference type="GO" id="GO:0006139">
    <property type="term" value="P:nucleobase-containing compound metabolic process"/>
    <property type="evidence" value="ECO:0007669"/>
    <property type="project" value="UniProtKB-ARBA"/>
</dbReference>
<gene>
    <name evidence="2" type="ORF">BCR36DRAFT_585037</name>
</gene>
<dbReference type="PANTHER" id="PTHR11079:SF162">
    <property type="entry name" value="RIBOFLAVIN BIOSYNTHESIS PROTEIN PYRD, CHLOROPLASTIC"/>
    <property type="match status" value="1"/>
</dbReference>
<name>A0A1Y1V4B6_9FUNG</name>
<dbReference type="OrthoDB" id="252265at2759"/>
<organism evidence="2 3">
    <name type="scientific">Piromyces finnis</name>
    <dbReference type="NCBI Taxonomy" id="1754191"/>
    <lineage>
        <taxon>Eukaryota</taxon>
        <taxon>Fungi</taxon>
        <taxon>Fungi incertae sedis</taxon>
        <taxon>Chytridiomycota</taxon>
        <taxon>Chytridiomycota incertae sedis</taxon>
        <taxon>Neocallimastigomycetes</taxon>
        <taxon>Neocallimastigales</taxon>
        <taxon>Neocallimastigaceae</taxon>
        <taxon>Piromyces</taxon>
    </lineage>
</organism>
<protein>
    <submittedName>
        <fullName evidence="2">Cytidine deaminase-like protein</fullName>
    </submittedName>
</protein>
<dbReference type="InterPro" id="IPR016193">
    <property type="entry name" value="Cytidine_deaminase-like"/>
</dbReference>
<dbReference type="PANTHER" id="PTHR11079">
    <property type="entry name" value="CYTOSINE DEAMINASE FAMILY MEMBER"/>
    <property type="match status" value="1"/>
</dbReference>
<dbReference type="PROSITE" id="PS51747">
    <property type="entry name" value="CYT_DCMP_DEAMINASES_2"/>
    <property type="match status" value="1"/>
</dbReference>
<dbReference type="GO" id="GO:0008835">
    <property type="term" value="F:diaminohydroxyphosphoribosylaminopyrimidine deaminase activity"/>
    <property type="evidence" value="ECO:0007669"/>
    <property type="project" value="TreeGrafter"/>
</dbReference>